<evidence type="ECO:0000259" key="3">
    <source>
        <dbReference type="Pfam" id="PF17100"/>
    </source>
</evidence>
<organism evidence="5 6">
    <name type="scientific">Plectosphaerella cucumerina</name>
    <dbReference type="NCBI Taxonomy" id="40658"/>
    <lineage>
        <taxon>Eukaryota</taxon>
        <taxon>Fungi</taxon>
        <taxon>Dikarya</taxon>
        <taxon>Ascomycota</taxon>
        <taxon>Pezizomycotina</taxon>
        <taxon>Sordariomycetes</taxon>
        <taxon>Hypocreomycetidae</taxon>
        <taxon>Glomerellales</taxon>
        <taxon>Plectosphaerellaceae</taxon>
        <taxon>Plectosphaerella</taxon>
    </lineage>
</organism>
<evidence type="ECO:0000256" key="2">
    <source>
        <dbReference type="SAM" id="MobiDB-lite"/>
    </source>
</evidence>
<evidence type="ECO:0000259" key="4">
    <source>
        <dbReference type="Pfam" id="PF24883"/>
    </source>
</evidence>
<evidence type="ECO:0000313" key="6">
    <source>
        <dbReference type="Proteomes" id="UP000813385"/>
    </source>
</evidence>
<dbReference type="Gene3D" id="3.40.50.300">
    <property type="entry name" value="P-loop containing nucleotide triphosphate hydrolases"/>
    <property type="match status" value="1"/>
</dbReference>
<evidence type="ECO:0000313" key="5">
    <source>
        <dbReference type="EMBL" id="KAH7359248.1"/>
    </source>
</evidence>
<dbReference type="InterPro" id="IPR031359">
    <property type="entry name" value="NACHT_N"/>
</dbReference>
<gene>
    <name evidence="5" type="ORF">B0T11DRAFT_286055</name>
</gene>
<reference evidence="5" key="1">
    <citation type="journal article" date="2021" name="Nat. Commun.">
        <title>Genetic determinants of endophytism in the Arabidopsis root mycobiome.</title>
        <authorList>
            <person name="Mesny F."/>
            <person name="Miyauchi S."/>
            <person name="Thiergart T."/>
            <person name="Pickel B."/>
            <person name="Atanasova L."/>
            <person name="Karlsson M."/>
            <person name="Huettel B."/>
            <person name="Barry K.W."/>
            <person name="Haridas S."/>
            <person name="Chen C."/>
            <person name="Bauer D."/>
            <person name="Andreopoulos W."/>
            <person name="Pangilinan J."/>
            <person name="LaButti K."/>
            <person name="Riley R."/>
            <person name="Lipzen A."/>
            <person name="Clum A."/>
            <person name="Drula E."/>
            <person name="Henrissat B."/>
            <person name="Kohler A."/>
            <person name="Grigoriev I.V."/>
            <person name="Martin F.M."/>
            <person name="Hacquard S."/>
        </authorList>
    </citation>
    <scope>NUCLEOTIDE SEQUENCE</scope>
    <source>
        <strain evidence="5">MPI-CAGE-AT-0016</strain>
    </source>
</reference>
<sequence length="1155" mass="130939">MGSFSPSQHEFSQSAVTGILGCPASSPLLPLLFPRSLSSLGSLSWARSLRQTHPYHNLIDQSHSMSPPDGPRADDASGSVPQATDRLSHLRMSQPARPSDQPPPPAPIAAPVDDKKPLWIQAYVLLSQKQVDLIGKFERICCNQKNPAGTFSADAATPSKSFSNMEPNEQYEQMKMIVSEGQTKREGSGKTAKALSALDKGASFITWASPFIEKALSSSREASLAWVAVGLVLPFISNLAAADKQNREGFVYVTSRLEYYIALECEMRKTQDGVSPALVKAVETEIMELYKAVLEFQVRTVVRLYEKRLKGLFKDAAKSDNWASLKAAVENHEEIVGKQFSQVNGLVISKWVKDLLTESIQHIQKLDDNLSSIQKNLDRLVQFKLEKQEEQCLQAFLPSNSTDGSNTGYKLFMQQKGERTEGTCQWFLTHRVFQAWLNQESPLLLCSADPGCGKSVLSKYLVETYLPGIETASICYFFFEEQIQDRATQALCALIHQLLCQNRKLLHDVPAVMEAKRNHGKNLATDLETLWTVFVSCLANSEAAAPITIVLDALDECHKPDRDFLIKKLRSLLESWPDRPELAHAKLLITCRPYDNIISPFGDLDDFDSLIHANGARESAAIGHEVDLVIRARIKQLKLSKDVSTNNRLRGLLKDKMLNIPNKNRTYLWMHLTFEHLRDSPWAKTDAGLEHAISVLPGNLTKVYEKMLGKRTDDNRDKIMTILSIILAADTPLSIAQMNLALTPHNENTSLADFEAHLEPDCDFETHVINLCEMFVSTHDGRFFLLHQTARAFLLEKTSPIQEEHQSQITPPKENCWQSSITIGDAHAVLAKICIKHIVFWYSYLGSCRIDMKEVITTDEVRDTYQFFERLHDQGALRRLTHNNPRSLLFFNYCCNKWFNHVRRSSEAGPGDIRMINRCIRLLDKQYELPPPPWKRGGRVRPLKSAAMLSLTYVFGAILDRHLSEPASSSGQEILQDVEDIYIRGSIGLLHYLNSKGRELGGWPQKVFSKEFWGMRSYPERMHAGLDGGADPDSHAVSGTSWRQKIISEKNWLFLAILDFREKLGLGTEDWGRHEHRFGIRDWDRSGKMHEKVYGMDYEAYRLYFLRVQWQIMEDEGREPLETYPPLSTQVPSLGRGAGLRRRRYRLNRTERPDI</sequence>
<protein>
    <recommendedName>
        <fullName evidence="7">NWD NACHT-NTPase N-terminal domain-containing protein</fullName>
    </recommendedName>
</protein>
<feature type="domain" description="NWD NACHT-NTPase N-terminal" evidence="3">
    <location>
        <begin position="117"/>
        <end position="336"/>
    </location>
</feature>
<name>A0A8K0TIX9_9PEZI</name>
<keyword evidence="1" id="KW-0677">Repeat</keyword>
<evidence type="ECO:0000256" key="1">
    <source>
        <dbReference type="ARBA" id="ARBA00022737"/>
    </source>
</evidence>
<dbReference type="Pfam" id="PF17100">
    <property type="entry name" value="NACHT_N"/>
    <property type="match status" value="1"/>
</dbReference>
<feature type="region of interest" description="Disordered" evidence="2">
    <location>
        <begin position="58"/>
        <end position="112"/>
    </location>
</feature>
<evidence type="ECO:0008006" key="7">
    <source>
        <dbReference type="Google" id="ProtNLM"/>
    </source>
</evidence>
<accession>A0A8K0TIX9</accession>
<keyword evidence="6" id="KW-1185">Reference proteome</keyword>
<dbReference type="Pfam" id="PF24883">
    <property type="entry name" value="NPHP3_N"/>
    <property type="match status" value="1"/>
</dbReference>
<dbReference type="InterPro" id="IPR027417">
    <property type="entry name" value="P-loop_NTPase"/>
</dbReference>
<dbReference type="PANTHER" id="PTHR10039">
    <property type="entry name" value="AMELOGENIN"/>
    <property type="match status" value="1"/>
</dbReference>
<feature type="domain" description="Nephrocystin 3-like N-terminal" evidence="4">
    <location>
        <begin position="422"/>
        <end position="592"/>
    </location>
</feature>
<dbReference type="Proteomes" id="UP000813385">
    <property type="component" value="Unassembled WGS sequence"/>
</dbReference>
<dbReference type="EMBL" id="JAGPXD010000004">
    <property type="protein sequence ID" value="KAH7359248.1"/>
    <property type="molecule type" value="Genomic_DNA"/>
</dbReference>
<proteinExistence type="predicted"/>
<dbReference type="AlphaFoldDB" id="A0A8K0TIX9"/>
<dbReference type="InterPro" id="IPR056884">
    <property type="entry name" value="NPHP3-like_N"/>
</dbReference>
<comment type="caution">
    <text evidence="5">The sequence shown here is derived from an EMBL/GenBank/DDBJ whole genome shotgun (WGS) entry which is preliminary data.</text>
</comment>
<dbReference type="PANTHER" id="PTHR10039:SF17">
    <property type="entry name" value="FUNGAL STAND N-TERMINAL GOODBYE DOMAIN-CONTAINING PROTEIN-RELATED"/>
    <property type="match status" value="1"/>
</dbReference>
<dbReference type="OrthoDB" id="163438at2759"/>